<protein>
    <submittedName>
        <fullName evidence="1">Uncharacterized protein</fullName>
    </submittedName>
</protein>
<reference evidence="1" key="1">
    <citation type="journal article" date="2020" name="Stud. Mycol.">
        <title>101 Dothideomycetes genomes: a test case for predicting lifestyles and emergence of pathogens.</title>
        <authorList>
            <person name="Haridas S."/>
            <person name="Albert R."/>
            <person name="Binder M."/>
            <person name="Bloem J."/>
            <person name="Labutti K."/>
            <person name="Salamov A."/>
            <person name="Andreopoulos B."/>
            <person name="Baker S."/>
            <person name="Barry K."/>
            <person name="Bills G."/>
            <person name="Bluhm B."/>
            <person name="Cannon C."/>
            <person name="Castanera R."/>
            <person name="Culley D."/>
            <person name="Daum C."/>
            <person name="Ezra D."/>
            <person name="Gonzalez J."/>
            <person name="Henrissat B."/>
            <person name="Kuo A."/>
            <person name="Liang C."/>
            <person name="Lipzen A."/>
            <person name="Lutzoni F."/>
            <person name="Magnuson J."/>
            <person name="Mondo S."/>
            <person name="Nolan M."/>
            <person name="Ohm R."/>
            <person name="Pangilinan J."/>
            <person name="Park H.-J."/>
            <person name="Ramirez L."/>
            <person name="Alfaro M."/>
            <person name="Sun H."/>
            <person name="Tritt A."/>
            <person name="Yoshinaga Y."/>
            <person name="Zwiers L.-H."/>
            <person name="Turgeon B."/>
            <person name="Goodwin S."/>
            <person name="Spatafora J."/>
            <person name="Crous P."/>
            <person name="Grigoriev I."/>
        </authorList>
    </citation>
    <scope>NUCLEOTIDE SEQUENCE</scope>
    <source>
        <strain evidence="1">CBS 125425</strain>
    </source>
</reference>
<accession>A0A9P4QWY6</accession>
<gene>
    <name evidence="1" type="ORF">EJ04DRAFT_301333</name>
</gene>
<proteinExistence type="predicted"/>
<evidence type="ECO:0000313" key="2">
    <source>
        <dbReference type="Proteomes" id="UP000799444"/>
    </source>
</evidence>
<comment type="caution">
    <text evidence="1">The sequence shown here is derived from an EMBL/GenBank/DDBJ whole genome shotgun (WGS) entry which is preliminary data.</text>
</comment>
<organism evidence="1 2">
    <name type="scientific">Polyplosphaeria fusca</name>
    <dbReference type="NCBI Taxonomy" id="682080"/>
    <lineage>
        <taxon>Eukaryota</taxon>
        <taxon>Fungi</taxon>
        <taxon>Dikarya</taxon>
        <taxon>Ascomycota</taxon>
        <taxon>Pezizomycotina</taxon>
        <taxon>Dothideomycetes</taxon>
        <taxon>Pleosporomycetidae</taxon>
        <taxon>Pleosporales</taxon>
        <taxon>Tetraplosphaeriaceae</taxon>
        <taxon>Polyplosphaeria</taxon>
    </lineage>
</organism>
<sequence>MYIRAARQPSFLHTSHHTYTTLVPYSIHLVQPTHKLTKCAMTFLNVGVMKSWLPCFGGHPVADLVRSYVI</sequence>
<dbReference type="Proteomes" id="UP000799444">
    <property type="component" value="Unassembled WGS sequence"/>
</dbReference>
<dbReference type="AlphaFoldDB" id="A0A9P4QWY6"/>
<dbReference type="EMBL" id="ML996171">
    <property type="protein sequence ID" value="KAF2732788.1"/>
    <property type="molecule type" value="Genomic_DNA"/>
</dbReference>
<name>A0A9P4QWY6_9PLEO</name>
<keyword evidence="2" id="KW-1185">Reference proteome</keyword>
<evidence type="ECO:0000313" key="1">
    <source>
        <dbReference type="EMBL" id="KAF2732788.1"/>
    </source>
</evidence>